<name>A0A979FS56_HYAAZ</name>
<dbReference type="InterPro" id="IPR046341">
    <property type="entry name" value="SET_dom_sf"/>
</dbReference>
<dbReference type="PANTHER" id="PTHR46455">
    <property type="entry name" value="SET AND MYND DOMAIN CONTAINING, ARTHROPOD-SPECIFIC, MEMBER 4, ISOFORM A"/>
    <property type="match status" value="1"/>
</dbReference>
<feature type="domain" description="MYND-type" evidence="6">
    <location>
        <begin position="15"/>
        <end position="51"/>
    </location>
</feature>
<reference evidence="8" key="1">
    <citation type="submission" date="2025-08" db="UniProtKB">
        <authorList>
            <consortium name="RefSeq"/>
        </authorList>
    </citation>
    <scope>IDENTIFICATION</scope>
    <source>
        <tissue evidence="8">Whole organism</tissue>
    </source>
</reference>
<dbReference type="PROSITE" id="PS50865">
    <property type="entry name" value="ZF_MYND_2"/>
    <property type="match status" value="1"/>
</dbReference>
<feature type="domain" description="SET" evidence="5">
    <location>
        <begin position="52"/>
        <end position="282"/>
    </location>
</feature>
<dbReference type="Gene3D" id="6.10.140.2220">
    <property type="match status" value="2"/>
</dbReference>
<dbReference type="CDD" id="cd20071">
    <property type="entry name" value="SET_SMYD"/>
    <property type="match status" value="1"/>
</dbReference>
<evidence type="ECO:0000256" key="4">
    <source>
        <dbReference type="PROSITE-ProRule" id="PRU00134"/>
    </source>
</evidence>
<evidence type="ECO:0000256" key="3">
    <source>
        <dbReference type="ARBA" id="ARBA00022833"/>
    </source>
</evidence>
<dbReference type="OMA" id="TRNIKPY"/>
<keyword evidence="1" id="KW-0479">Metal-binding</keyword>
<dbReference type="SUPFAM" id="SSF82199">
    <property type="entry name" value="SET domain"/>
    <property type="match status" value="1"/>
</dbReference>
<evidence type="ECO:0000259" key="5">
    <source>
        <dbReference type="PROSITE" id="PS50280"/>
    </source>
</evidence>
<dbReference type="Proteomes" id="UP000694843">
    <property type="component" value="Unplaced"/>
</dbReference>
<gene>
    <name evidence="8" type="primary">LOC108670613</name>
</gene>
<dbReference type="PANTHER" id="PTHR46455:SF4">
    <property type="entry name" value="GH11294P"/>
    <property type="match status" value="1"/>
</dbReference>
<dbReference type="Gene3D" id="2.170.270.10">
    <property type="entry name" value="SET domain"/>
    <property type="match status" value="1"/>
</dbReference>
<keyword evidence="2 4" id="KW-0863">Zinc-finger</keyword>
<dbReference type="RefSeq" id="XP_047739989.1">
    <property type="nucleotide sequence ID" value="XM_047884033.1"/>
</dbReference>
<dbReference type="GeneID" id="108670613"/>
<dbReference type="SUPFAM" id="SSF144232">
    <property type="entry name" value="HIT/MYND zinc finger-like"/>
    <property type="match status" value="1"/>
</dbReference>
<evidence type="ECO:0000313" key="7">
    <source>
        <dbReference type="Proteomes" id="UP000694843"/>
    </source>
</evidence>
<dbReference type="GO" id="GO:0008270">
    <property type="term" value="F:zinc ion binding"/>
    <property type="evidence" value="ECO:0007669"/>
    <property type="project" value="UniProtKB-KW"/>
</dbReference>
<evidence type="ECO:0000313" key="8">
    <source>
        <dbReference type="RefSeq" id="XP_047739989.1"/>
    </source>
</evidence>
<evidence type="ECO:0000259" key="6">
    <source>
        <dbReference type="PROSITE" id="PS50865"/>
    </source>
</evidence>
<dbReference type="InterPro" id="IPR002893">
    <property type="entry name" value="Znf_MYND"/>
</dbReference>
<dbReference type="OrthoDB" id="5952526at2759"/>
<dbReference type="GO" id="GO:0008170">
    <property type="term" value="F:N-methyltransferase activity"/>
    <property type="evidence" value="ECO:0007669"/>
    <property type="project" value="UniProtKB-ARBA"/>
</dbReference>
<organism evidence="7 8">
    <name type="scientific">Hyalella azteca</name>
    <name type="common">Amphipod</name>
    <dbReference type="NCBI Taxonomy" id="294128"/>
    <lineage>
        <taxon>Eukaryota</taxon>
        <taxon>Metazoa</taxon>
        <taxon>Ecdysozoa</taxon>
        <taxon>Arthropoda</taxon>
        <taxon>Crustacea</taxon>
        <taxon>Multicrustacea</taxon>
        <taxon>Malacostraca</taxon>
        <taxon>Eumalacostraca</taxon>
        <taxon>Peracarida</taxon>
        <taxon>Amphipoda</taxon>
        <taxon>Senticaudata</taxon>
        <taxon>Talitrida</taxon>
        <taxon>Talitroidea</taxon>
        <taxon>Hyalellidae</taxon>
        <taxon>Hyalella</taxon>
    </lineage>
</organism>
<evidence type="ECO:0000256" key="1">
    <source>
        <dbReference type="ARBA" id="ARBA00022723"/>
    </source>
</evidence>
<dbReference type="Gene3D" id="1.10.220.160">
    <property type="match status" value="1"/>
</dbReference>
<dbReference type="PROSITE" id="PS50280">
    <property type="entry name" value="SET"/>
    <property type="match status" value="1"/>
</dbReference>
<keyword evidence="7" id="KW-1185">Reference proteome</keyword>
<dbReference type="GO" id="GO:0008276">
    <property type="term" value="F:protein methyltransferase activity"/>
    <property type="evidence" value="ECO:0007669"/>
    <property type="project" value="UniProtKB-ARBA"/>
</dbReference>
<dbReference type="InterPro" id="IPR053010">
    <property type="entry name" value="SET_SmydA-8"/>
</dbReference>
<dbReference type="GO" id="GO:0008757">
    <property type="term" value="F:S-adenosylmethionine-dependent methyltransferase activity"/>
    <property type="evidence" value="ECO:0007669"/>
    <property type="project" value="UniProtKB-ARBA"/>
</dbReference>
<accession>A0A979FS56</accession>
<proteinExistence type="predicted"/>
<protein>
    <submittedName>
        <fullName evidence="8">SET domain-containing protein SmydA-8-like isoform X1</fullName>
    </submittedName>
</protein>
<dbReference type="AlphaFoldDB" id="A0A979FS56"/>
<sequence length="524" mass="58873">MGLSCQPTPEDEAVCAVCGVTASQRCGRCHVTHYCNREHQRQHWQQHKKLCNPYVVAESSTLGRHILASRDLQPGEIILKDPPLVLGPRQVTVAVCVGCNSPVDGTSQCPLCGWPMCSPECSLVERHLPECQYTQQNRRSKVVITEFFVLNAMYECITPLRCLALRKDAKRWQTLMAMESHIEERKQSKATDLDKSNVIDFIRGYLKYNDFNYEDLYRICGILEVNGFEIPGPNLVGLYGKACLLEHSCVANSTRTFDAEMNVIVRAAVAIKKGDHISTSYTDPMWGTASRQQHLTTTKYFACRCVRCSDPTELGTHFGSLKCSQCGGLIPPNLTPDSNWSCPSCEAIIPHADAEEILRVWGTKLTSLRGNISESEHFLELSKEILAENHHYRVDVKLALVQLLGAQIDSSSKSDAEKLLKRKIQLGKESIDIIDALLPGLARLRGMVQFEVGTSFFELYKMQDKQHRSSPQVLPLLQEACTRLQDAHTILAMESPLQEEYKMARQAAALLTMIKQAFKKCKRK</sequence>
<dbReference type="PROSITE" id="PS01360">
    <property type="entry name" value="ZF_MYND_1"/>
    <property type="match status" value="1"/>
</dbReference>
<evidence type="ECO:0000256" key="2">
    <source>
        <dbReference type="ARBA" id="ARBA00022771"/>
    </source>
</evidence>
<dbReference type="InterPro" id="IPR001214">
    <property type="entry name" value="SET_dom"/>
</dbReference>
<keyword evidence="3" id="KW-0862">Zinc</keyword>
<dbReference type="Pfam" id="PF01753">
    <property type="entry name" value="zf-MYND"/>
    <property type="match status" value="1"/>
</dbReference>